<comment type="caution">
    <text evidence="2">The sequence shown here is derived from an EMBL/GenBank/DDBJ whole genome shotgun (WGS) entry which is preliminary data.</text>
</comment>
<proteinExistence type="predicted"/>
<dbReference type="AlphaFoldDB" id="A0AA39UU20"/>
<organism evidence="2 3">
    <name type="scientific">Armillaria luteobubalina</name>
    <dbReference type="NCBI Taxonomy" id="153913"/>
    <lineage>
        <taxon>Eukaryota</taxon>
        <taxon>Fungi</taxon>
        <taxon>Dikarya</taxon>
        <taxon>Basidiomycota</taxon>
        <taxon>Agaricomycotina</taxon>
        <taxon>Agaricomycetes</taxon>
        <taxon>Agaricomycetidae</taxon>
        <taxon>Agaricales</taxon>
        <taxon>Marasmiineae</taxon>
        <taxon>Physalacriaceae</taxon>
        <taxon>Armillaria</taxon>
    </lineage>
</organism>
<gene>
    <name evidence="2" type="ORF">EDD18DRAFT_1357230</name>
</gene>
<evidence type="ECO:0000313" key="3">
    <source>
        <dbReference type="Proteomes" id="UP001175228"/>
    </source>
</evidence>
<evidence type="ECO:0000256" key="1">
    <source>
        <dbReference type="SAM" id="MobiDB-lite"/>
    </source>
</evidence>
<protein>
    <submittedName>
        <fullName evidence="2">Uncharacterized protein</fullName>
    </submittedName>
</protein>
<reference evidence="2" key="1">
    <citation type="submission" date="2023-06" db="EMBL/GenBank/DDBJ databases">
        <authorList>
            <consortium name="Lawrence Berkeley National Laboratory"/>
            <person name="Ahrendt S."/>
            <person name="Sahu N."/>
            <person name="Indic B."/>
            <person name="Wong-Bajracharya J."/>
            <person name="Merenyi Z."/>
            <person name="Ke H.-M."/>
            <person name="Monk M."/>
            <person name="Kocsube S."/>
            <person name="Drula E."/>
            <person name="Lipzen A."/>
            <person name="Balint B."/>
            <person name="Henrissat B."/>
            <person name="Andreopoulos B."/>
            <person name="Martin F.M."/>
            <person name="Harder C.B."/>
            <person name="Rigling D."/>
            <person name="Ford K.L."/>
            <person name="Foster G.D."/>
            <person name="Pangilinan J."/>
            <person name="Papanicolaou A."/>
            <person name="Barry K."/>
            <person name="LaButti K."/>
            <person name="Viragh M."/>
            <person name="Koriabine M."/>
            <person name="Yan M."/>
            <person name="Riley R."/>
            <person name="Champramary S."/>
            <person name="Plett K.L."/>
            <person name="Tsai I.J."/>
            <person name="Slot J."/>
            <person name="Sipos G."/>
            <person name="Plett J."/>
            <person name="Nagy L.G."/>
            <person name="Grigoriev I.V."/>
        </authorList>
    </citation>
    <scope>NUCLEOTIDE SEQUENCE</scope>
    <source>
        <strain evidence="2">HWK02</strain>
    </source>
</reference>
<dbReference type="EMBL" id="JAUEPU010000027">
    <property type="protein sequence ID" value="KAK0492855.1"/>
    <property type="molecule type" value="Genomic_DNA"/>
</dbReference>
<name>A0AA39UU20_9AGAR</name>
<evidence type="ECO:0000313" key="2">
    <source>
        <dbReference type="EMBL" id="KAK0492855.1"/>
    </source>
</evidence>
<feature type="region of interest" description="Disordered" evidence="1">
    <location>
        <begin position="170"/>
        <end position="190"/>
    </location>
</feature>
<dbReference type="Proteomes" id="UP001175228">
    <property type="component" value="Unassembled WGS sequence"/>
</dbReference>
<accession>A0AA39UU20</accession>
<keyword evidence="3" id="KW-1185">Reference proteome</keyword>
<sequence length="316" mass="34124">MPSLLPARYALISRLSVRALHVFKPTGPLVHGITPGSNARCLAGLLTCAAQSHQAVLLTAFFSETFTTHLSPKTAPIAIMLWAQCSTHSGCVFNPNPVPLSTTFAGLVSLVFVKIDSSSLFHDTIELGNKHSAEDDLDELDDIHIMPECHPTASLAPTSSHSVKCPLGAKEAGDGDTSGAEAASTPWHHKKRHLAREQKYEAEGHHLSDCTLSLIQEKAVPIHTSLVTEALPLAKGAYSTKNVKESAAEHEYSCEELLALSFTEVPWEGFDPQPIVDRQGRIVAVRPKPHVIQTRVNSGCLMFGQSPESLVEFGCK</sequence>